<protein>
    <recommendedName>
        <fullName evidence="5">H(+)-exporting diphosphatase</fullName>
    </recommendedName>
</protein>
<evidence type="ECO:0000256" key="1">
    <source>
        <dbReference type="SAM" id="MobiDB-lite"/>
    </source>
</evidence>
<name>A0AB34IRG3_PRYPA</name>
<evidence type="ECO:0008006" key="5">
    <source>
        <dbReference type="Google" id="ProtNLM"/>
    </source>
</evidence>
<keyword evidence="2" id="KW-0472">Membrane</keyword>
<sequence>MNSSATGTKSEELGFAIASAVLASVVGLWYLLQIVLGSKLVASILTAAIAVAIFVKWTRYENAKREREDAAYIARHTDGTSLQKEDAHAKPKAE</sequence>
<reference evidence="3 4" key="1">
    <citation type="journal article" date="2024" name="Science">
        <title>Giant polyketide synthase enzymes in the biosynthesis of giant marine polyether toxins.</title>
        <authorList>
            <person name="Fallon T.R."/>
            <person name="Shende V.V."/>
            <person name="Wierzbicki I.H."/>
            <person name="Pendleton A.L."/>
            <person name="Watervoot N.F."/>
            <person name="Auber R.P."/>
            <person name="Gonzalez D.J."/>
            <person name="Wisecaver J.H."/>
            <person name="Moore B.S."/>
        </authorList>
    </citation>
    <scope>NUCLEOTIDE SEQUENCE [LARGE SCALE GENOMIC DNA]</scope>
    <source>
        <strain evidence="3 4">12B1</strain>
    </source>
</reference>
<feature type="region of interest" description="Disordered" evidence="1">
    <location>
        <begin position="75"/>
        <end position="94"/>
    </location>
</feature>
<organism evidence="3 4">
    <name type="scientific">Prymnesium parvum</name>
    <name type="common">Toxic golden alga</name>
    <dbReference type="NCBI Taxonomy" id="97485"/>
    <lineage>
        <taxon>Eukaryota</taxon>
        <taxon>Haptista</taxon>
        <taxon>Haptophyta</taxon>
        <taxon>Prymnesiophyceae</taxon>
        <taxon>Prymnesiales</taxon>
        <taxon>Prymnesiaceae</taxon>
        <taxon>Prymnesium</taxon>
    </lineage>
</organism>
<evidence type="ECO:0000313" key="3">
    <source>
        <dbReference type="EMBL" id="KAL1504274.1"/>
    </source>
</evidence>
<evidence type="ECO:0000313" key="4">
    <source>
        <dbReference type="Proteomes" id="UP001515480"/>
    </source>
</evidence>
<evidence type="ECO:0000256" key="2">
    <source>
        <dbReference type="SAM" id="Phobius"/>
    </source>
</evidence>
<keyword evidence="2" id="KW-0812">Transmembrane</keyword>
<feature type="transmembrane region" description="Helical" evidence="2">
    <location>
        <begin position="12"/>
        <end position="32"/>
    </location>
</feature>
<gene>
    <name evidence="3" type="ORF">AB1Y20_010683</name>
</gene>
<keyword evidence="2" id="KW-1133">Transmembrane helix</keyword>
<comment type="caution">
    <text evidence="3">The sequence shown here is derived from an EMBL/GenBank/DDBJ whole genome shotgun (WGS) entry which is preliminary data.</text>
</comment>
<feature type="transmembrane region" description="Helical" evidence="2">
    <location>
        <begin position="38"/>
        <end position="57"/>
    </location>
</feature>
<proteinExistence type="predicted"/>
<dbReference type="Proteomes" id="UP001515480">
    <property type="component" value="Unassembled WGS sequence"/>
</dbReference>
<keyword evidence="4" id="KW-1185">Reference proteome</keyword>
<dbReference type="AlphaFoldDB" id="A0AB34IRG3"/>
<accession>A0AB34IRG3</accession>
<dbReference type="EMBL" id="JBGBPQ010000020">
    <property type="protein sequence ID" value="KAL1504274.1"/>
    <property type="molecule type" value="Genomic_DNA"/>
</dbReference>